<gene>
    <name evidence="1" type="ORF">QTO34_008309</name>
</gene>
<reference evidence="1" key="1">
    <citation type="submission" date="2023-06" db="EMBL/GenBank/DDBJ databases">
        <title>Reference genome for the Northern bat (Eptesicus nilssonii), a most northern bat species.</title>
        <authorList>
            <person name="Laine V.N."/>
            <person name="Pulliainen A.T."/>
            <person name="Lilley T.M."/>
        </authorList>
    </citation>
    <scope>NUCLEOTIDE SEQUENCE</scope>
    <source>
        <strain evidence="1">BLF_Eptnil</strain>
        <tissue evidence="1">Kidney</tissue>
    </source>
</reference>
<dbReference type="Proteomes" id="UP001177744">
    <property type="component" value="Unassembled WGS sequence"/>
</dbReference>
<dbReference type="AlphaFoldDB" id="A0AA40IA22"/>
<dbReference type="EMBL" id="JAULJE010000002">
    <property type="protein sequence ID" value="KAK1345844.1"/>
    <property type="molecule type" value="Genomic_DNA"/>
</dbReference>
<name>A0AA40IA22_CNENI</name>
<keyword evidence="2" id="KW-1185">Reference proteome</keyword>
<accession>A0AA40IA22</accession>
<organism evidence="1 2">
    <name type="scientific">Cnephaeus nilssonii</name>
    <name type="common">Northern bat</name>
    <name type="synonym">Eptesicus nilssonii</name>
    <dbReference type="NCBI Taxonomy" id="3371016"/>
    <lineage>
        <taxon>Eukaryota</taxon>
        <taxon>Metazoa</taxon>
        <taxon>Chordata</taxon>
        <taxon>Craniata</taxon>
        <taxon>Vertebrata</taxon>
        <taxon>Euteleostomi</taxon>
        <taxon>Mammalia</taxon>
        <taxon>Eutheria</taxon>
        <taxon>Laurasiatheria</taxon>
        <taxon>Chiroptera</taxon>
        <taxon>Yangochiroptera</taxon>
        <taxon>Vespertilionidae</taxon>
        <taxon>Cnephaeus</taxon>
    </lineage>
</organism>
<proteinExistence type="predicted"/>
<sequence length="128" mass="14106">MLSQYTRLFSVMWQRCWDRNPLCLAEPWDPQALQHGAAAGPCLHCAHGHLVVAILCRPSCGSHFVMTSREGVMHQGLEWTGSNLQACYQEEVLNHDDAEGWLIEAGKGANEAALAGAELEKCINSLMD</sequence>
<comment type="caution">
    <text evidence="1">The sequence shown here is derived from an EMBL/GenBank/DDBJ whole genome shotgun (WGS) entry which is preliminary data.</text>
</comment>
<evidence type="ECO:0000313" key="1">
    <source>
        <dbReference type="EMBL" id="KAK1345844.1"/>
    </source>
</evidence>
<protein>
    <submittedName>
        <fullName evidence="1">Uncharacterized protein</fullName>
    </submittedName>
</protein>
<evidence type="ECO:0000313" key="2">
    <source>
        <dbReference type="Proteomes" id="UP001177744"/>
    </source>
</evidence>